<dbReference type="PRINTS" id="PR00420">
    <property type="entry name" value="RNGMNOXGNASE"/>
</dbReference>
<proteinExistence type="predicted"/>
<reference evidence="3" key="2">
    <citation type="submission" date="2025-08" db="UniProtKB">
        <authorList>
            <consortium name="RefSeq"/>
        </authorList>
    </citation>
    <scope>IDENTIFICATION</scope>
</reference>
<organism evidence="2 3">
    <name type="scientific">Prunus mume</name>
    <name type="common">Japanese apricot</name>
    <name type="synonym">Armeniaca mume</name>
    <dbReference type="NCBI Taxonomy" id="102107"/>
    <lineage>
        <taxon>Eukaryota</taxon>
        <taxon>Viridiplantae</taxon>
        <taxon>Streptophyta</taxon>
        <taxon>Embryophyta</taxon>
        <taxon>Tracheophyta</taxon>
        <taxon>Spermatophyta</taxon>
        <taxon>Magnoliopsida</taxon>
        <taxon>eudicotyledons</taxon>
        <taxon>Gunneridae</taxon>
        <taxon>Pentapetalae</taxon>
        <taxon>rosids</taxon>
        <taxon>fabids</taxon>
        <taxon>Rosales</taxon>
        <taxon>Rosaceae</taxon>
        <taxon>Amygdaloideae</taxon>
        <taxon>Amygdaleae</taxon>
        <taxon>Prunus</taxon>
    </lineage>
</organism>
<protein>
    <submittedName>
        <fullName evidence="3">Zeaxanthin epoxidase, chloroplastic-like</fullName>
    </submittedName>
</protein>
<dbReference type="GeneID" id="103330552"/>
<dbReference type="RefSeq" id="XP_016649632.1">
    <property type="nucleotide sequence ID" value="XM_016794146.1"/>
</dbReference>
<gene>
    <name evidence="3" type="primary">LOC103330552</name>
</gene>
<dbReference type="Proteomes" id="UP000694861">
    <property type="component" value="Linkage group LG5"/>
</dbReference>
<evidence type="ECO:0000259" key="1">
    <source>
        <dbReference type="Pfam" id="PF01494"/>
    </source>
</evidence>
<accession>A0ABM1LQF5</accession>
<dbReference type="Pfam" id="PF01494">
    <property type="entry name" value="FAD_binding_3"/>
    <property type="match status" value="1"/>
</dbReference>
<evidence type="ECO:0000313" key="3">
    <source>
        <dbReference type="RefSeq" id="XP_016649632.1"/>
    </source>
</evidence>
<keyword evidence="2" id="KW-1185">Reference proteome</keyword>
<feature type="domain" description="FAD-binding" evidence="1">
    <location>
        <begin position="45"/>
        <end position="89"/>
    </location>
</feature>
<dbReference type="InterPro" id="IPR002938">
    <property type="entry name" value="FAD-bd"/>
</dbReference>
<dbReference type="InterPro" id="IPR036188">
    <property type="entry name" value="FAD/NAD-bd_sf"/>
</dbReference>
<dbReference type="SUPFAM" id="SSF51905">
    <property type="entry name" value="FAD/NAD(P)-binding domain"/>
    <property type="match status" value="1"/>
</dbReference>
<evidence type="ECO:0000313" key="2">
    <source>
        <dbReference type="Proteomes" id="UP000694861"/>
    </source>
</evidence>
<sequence length="199" mass="22680">MPFDVAGKKKSLLEKFGNWCPEVVTLIRKTPESMILRRDIYDRDMMYTWGAGRVTLLGDAAHPMQPNLGQGGCMAIEDCYQLIHELVQASESDSDVQISEEIVLALRRYANKRLWRVGLVFAASRFASKMLASYKPYIEFKTGPLAHLLTQQITHPAIPVFRAFLQICLPKFLAWITAGHGLCLKRERNQCKVQDRKQP</sequence>
<dbReference type="PANTHER" id="PTHR46496">
    <property type="match status" value="1"/>
</dbReference>
<dbReference type="PANTHER" id="PTHR46496:SF6">
    <property type="entry name" value="ZEAXANTHIN EPOXIDASE, CHLOROPLASTIC-LIKE ISOFORM X1"/>
    <property type="match status" value="1"/>
</dbReference>
<dbReference type="Gene3D" id="3.50.50.60">
    <property type="entry name" value="FAD/NAD(P)-binding domain"/>
    <property type="match status" value="1"/>
</dbReference>
<name>A0ABM1LQF5_PRUMU</name>
<reference evidence="2" key="1">
    <citation type="journal article" date="2012" name="Nat. Commun.">
        <title>The genome of Prunus mume.</title>
        <authorList>
            <person name="Zhang Q."/>
            <person name="Chen W."/>
            <person name="Sun L."/>
            <person name="Zhao F."/>
            <person name="Huang B."/>
            <person name="Yang W."/>
            <person name="Tao Y."/>
            <person name="Wang J."/>
            <person name="Yuan Z."/>
            <person name="Fan G."/>
            <person name="Xing Z."/>
            <person name="Han C."/>
            <person name="Pan H."/>
            <person name="Zhong X."/>
            <person name="Shi W."/>
            <person name="Liang X."/>
            <person name="Du D."/>
            <person name="Sun F."/>
            <person name="Xu Z."/>
            <person name="Hao R."/>
            <person name="Lv T."/>
            <person name="Lv Y."/>
            <person name="Zheng Z."/>
            <person name="Sun M."/>
            <person name="Luo L."/>
            <person name="Cai M."/>
            <person name="Gao Y."/>
            <person name="Wang J."/>
            <person name="Yin Y."/>
            <person name="Xu X."/>
            <person name="Cheng T."/>
            <person name="Wang J."/>
        </authorList>
    </citation>
    <scope>NUCLEOTIDE SEQUENCE [LARGE SCALE GENOMIC DNA]</scope>
</reference>